<feature type="compositionally biased region" description="Polar residues" evidence="2">
    <location>
        <begin position="472"/>
        <end position="481"/>
    </location>
</feature>
<dbReference type="InterPro" id="IPR029063">
    <property type="entry name" value="SAM-dependent_MTases_sf"/>
</dbReference>
<keyword evidence="1" id="KW-0175">Coiled coil</keyword>
<dbReference type="InterPro" id="IPR000780">
    <property type="entry name" value="CheR_MeTrfase"/>
</dbReference>
<keyword evidence="6" id="KW-1185">Reference proteome</keyword>
<dbReference type="InterPro" id="IPR000014">
    <property type="entry name" value="PAS"/>
</dbReference>
<dbReference type="Pfam" id="PF03705">
    <property type="entry name" value="CheR_N"/>
    <property type="match status" value="1"/>
</dbReference>
<dbReference type="InterPro" id="IPR011712">
    <property type="entry name" value="Sig_transdc_His_kin_sub3_dim/P"/>
</dbReference>
<dbReference type="Gene3D" id="1.20.5.1930">
    <property type="match status" value="1"/>
</dbReference>
<dbReference type="Pfam" id="PF01739">
    <property type="entry name" value="CheR"/>
    <property type="match status" value="1"/>
</dbReference>
<protein>
    <submittedName>
        <fullName evidence="5">Chemotaxis protein methyltransferase</fullName>
        <ecNumber evidence="5">2.1.1.80</ecNumber>
    </submittedName>
</protein>
<dbReference type="InterPro" id="IPR036890">
    <property type="entry name" value="HATPase_C_sf"/>
</dbReference>
<dbReference type="Gene3D" id="3.30.450.20">
    <property type="entry name" value="PAS domain"/>
    <property type="match status" value="3"/>
</dbReference>
<dbReference type="InterPro" id="IPR022642">
    <property type="entry name" value="CheR_C"/>
</dbReference>
<evidence type="ECO:0000256" key="2">
    <source>
        <dbReference type="SAM" id="MobiDB-lite"/>
    </source>
</evidence>
<dbReference type="EC" id="2.1.1.80" evidence="5"/>
<dbReference type="Pfam" id="PF07730">
    <property type="entry name" value="HisKA_3"/>
    <property type="match status" value="1"/>
</dbReference>
<dbReference type="Gene3D" id="3.40.50.150">
    <property type="entry name" value="Vaccinia Virus protein VP39"/>
    <property type="match status" value="1"/>
</dbReference>
<organism evidence="5 6">
    <name type="scientific">Thiorhodovibrio winogradskyi</name>
    <dbReference type="NCBI Taxonomy" id="77007"/>
    <lineage>
        <taxon>Bacteria</taxon>
        <taxon>Pseudomonadati</taxon>
        <taxon>Pseudomonadota</taxon>
        <taxon>Gammaproteobacteria</taxon>
        <taxon>Chromatiales</taxon>
        <taxon>Chromatiaceae</taxon>
        <taxon>Thiorhodovibrio</taxon>
    </lineage>
</organism>
<dbReference type="CDD" id="cd00130">
    <property type="entry name" value="PAS"/>
    <property type="match status" value="1"/>
</dbReference>
<sequence length="1207" mass="133288">MTVLISPNDPAEPEEPPEPEEPAAPEDAGDPKDSDEEHPLLDHVLLALREHHHCDFSGYRRNMAWRRVRRRMGLCRINSVADYLRHLRDQPEEARALFQDLLIGVTRFFRDAAAFTALEQALEQALFGADAPVLTGDPGLRVWVPGCASGEEAYSLAILLLEQGARLNRLPNLQIFATDIDPRALEAARRGVYPNSIVADLGAGLDSDLGAERLRRFFVREDDHSLRVTKQLRELVLFAEQNLVIDPPFSHLDLISCRNVLIYFNPSVQRQILGLFHFALKADALLLLGPAETIGRDTDLFEPLSKPWRLFRRIGPTQHNQLRFPISAHPSQLSALPAKPVAASGAELDDLARTLLLEAFVPASVLVNPQLEILYFFGPTDAYLSRPNGPPTLDLIAMVRESLRARLRGACQRALREGVDLSLDDHHPQADDAARLIDIRIRAPRQPAAARGLLLISFIPRASLAAAPATVDEQTPHNSAQHGADPGVDPGSETELSALKRELDATRAELQTTIEEMENANAELKGSHEEAMAMNEELQSANEELVSSKEELQSLNEELSTVNSQLEEKIRELESSGNDLHNLITSAEISTVFLDTELRIKRFTPGSATLLNLRPGDEQRPLSDLSPNLHDPELLADAQRVLDSLTPCEQEIDADENTRYLRRILPYRTQDNRIDGVTINFIDISARARADAAIRQSEARYRILFDDSPMCLMELDCSELRVYLESRRTSPRDALCEPLRTQSACFDACRQRLRVVAVNHAALALMRLASLQELSAALPRLFPIQSAHQLADLIEALLAQPGHLIHEGVLHQGSTHEIPVLCVLVPAPGAEASLTRVLVALIDISDRKAIETELRKREQRLDAVVRSAADGIVVIDAERRIRQLNPAALDLFGVDADSIRDQPLARLILPDDLDPQSDLFEAGSGPVLCGGEWPRGCIGMHANGTRFPLELSVSAVGHLELYVLWVRDQRQRLRLEREVIEASTREQERIGRDIHDGLGQQLTGISLLAARLATGLARSKQADANLATSLSEHIQQALADTRDVVKGLAPVEIVADGLPKALAALAERIEATSPELRCQFHCEAEFSVADRHAAAHLFRIAQEAVNNAIKHGHPSRIDIRLEESERRLALSISDDGVWQPPVASETGQFGLHIMRYRASIIGGLLDIQLGTLDAQGGDGQQRGRGTLVRCICPLNSRQPSVSKASKD</sequence>
<feature type="domain" description="PAS" evidence="3">
    <location>
        <begin position="857"/>
        <end position="912"/>
    </location>
</feature>
<keyword evidence="5" id="KW-0808">Transferase</keyword>
<feature type="compositionally biased region" description="Acidic residues" evidence="2">
    <location>
        <begin position="11"/>
        <end position="28"/>
    </location>
</feature>
<feature type="region of interest" description="Disordered" evidence="2">
    <location>
        <begin position="469"/>
        <end position="493"/>
    </location>
</feature>
<evidence type="ECO:0000313" key="5">
    <source>
        <dbReference type="EMBL" id="WPL18222.1"/>
    </source>
</evidence>
<dbReference type="GO" id="GO:0032259">
    <property type="term" value="P:methylation"/>
    <property type="evidence" value="ECO:0007669"/>
    <property type="project" value="UniProtKB-KW"/>
</dbReference>
<name>A0ABZ0SDP0_9GAMM</name>
<dbReference type="SUPFAM" id="SSF55785">
    <property type="entry name" value="PYP-like sensor domain (PAS domain)"/>
    <property type="match status" value="3"/>
</dbReference>
<gene>
    <name evidence="5" type="primary">cheR_4</name>
    <name evidence="5" type="ORF">Thiowin_03281</name>
</gene>
<dbReference type="InterPro" id="IPR035965">
    <property type="entry name" value="PAS-like_dom_sf"/>
</dbReference>
<dbReference type="Pfam" id="PF13188">
    <property type="entry name" value="PAS_8"/>
    <property type="match status" value="1"/>
</dbReference>
<evidence type="ECO:0000259" key="3">
    <source>
        <dbReference type="PROSITE" id="PS50112"/>
    </source>
</evidence>
<dbReference type="PROSITE" id="PS50112">
    <property type="entry name" value="PAS"/>
    <property type="match status" value="1"/>
</dbReference>
<dbReference type="SMART" id="SM00387">
    <property type="entry name" value="HATPase_c"/>
    <property type="match status" value="1"/>
</dbReference>
<dbReference type="SMART" id="SM00091">
    <property type="entry name" value="PAS"/>
    <property type="match status" value="2"/>
</dbReference>
<dbReference type="PANTHER" id="PTHR24422:SF27">
    <property type="entry name" value="PROTEIN-GLUTAMATE O-METHYLTRANSFERASE"/>
    <property type="match status" value="1"/>
</dbReference>
<keyword evidence="5" id="KW-0489">Methyltransferase</keyword>
<reference evidence="5 6" key="1">
    <citation type="journal article" date="2023" name="Microorganisms">
        <title>Thiorhodovibrio frisius and Trv. litoralis spp. nov., Two Novel Members from a Clade of Fastidious Purple Sulfur Bacteria That Exhibit Unique Red-Shifted Light-Harvesting Capabilities.</title>
        <authorList>
            <person name="Methner A."/>
            <person name="Kuzyk S.B."/>
            <person name="Petersen J."/>
            <person name="Bauer S."/>
            <person name="Brinkmann H."/>
            <person name="Sichau K."/>
            <person name="Wanner G."/>
            <person name="Wolf J."/>
            <person name="Neumann-Schaal M."/>
            <person name="Henke P."/>
            <person name="Tank M."/>
            <person name="Sproer C."/>
            <person name="Bunk B."/>
            <person name="Overmann J."/>
        </authorList>
    </citation>
    <scope>NUCLEOTIDE SEQUENCE [LARGE SCALE GENOMIC DNA]</scope>
    <source>
        <strain evidence="5 6">DSM 6702</strain>
    </source>
</reference>
<dbReference type="RefSeq" id="WP_328983998.1">
    <property type="nucleotide sequence ID" value="NZ_CP121472.1"/>
</dbReference>
<dbReference type="Proteomes" id="UP001432180">
    <property type="component" value="Chromosome"/>
</dbReference>
<evidence type="ECO:0000313" key="6">
    <source>
        <dbReference type="Proteomes" id="UP001432180"/>
    </source>
</evidence>
<proteinExistence type="predicted"/>
<dbReference type="SUPFAM" id="SSF55874">
    <property type="entry name" value="ATPase domain of HSP90 chaperone/DNA topoisomerase II/histidine kinase"/>
    <property type="match status" value="1"/>
</dbReference>
<dbReference type="InterPro" id="IPR022641">
    <property type="entry name" value="CheR_N"/>
</dbReference>
<evidence type="ECO:0000256" key="1">
    <source>
        <dbReference type="SAM" id="Coils"/>
    </source>
</evidence>
<evidence type="ECO:0000259" key="4">
    <source>
        <dbReference type="PROSITE" id="PS50123"/>
    </source>
</evidence>
<dbReference type="SMART" id="SM00138">
    <property type="entry name" value="MeTrc"/>
    <property type="match status" value="1"/>
</dbReference>
<dbReference type="PRINTS" id="PR00996">
    <property type="entry name" value="CHERMTFRASE"/>
</dbReference>
<dbReference type="PROSITE" id="PS50123">
    <property type="entry name" value="CHER"/>
    <property type="match status" value="1"/>
</dbReference>
<dbReference type="SUPFAM" id="SSF53335">
    <property type="entry name" value="S-adenosyl-L-methionine-dependent methyltransferases"/>
    <property type="match status" value="1"/>
</dbReference>
<feature type="region of interest" description="Disordered" evidence="2">
    <location>
        <begin position="1"/>
        <end position="37"/>
    </location>
</feature>
<dbReference type="EMBL" id="CP121472">
    <property type="protein sequence ID" value="WPL18222.1"/>
    <property type="molecule type" value="Genomic_DNA"/>
</dbReference>
<dbReference type="NCBIfam" id="TIGR00229">
    <property type="entry name" value="sensory_box"/>
    <property type="match status" value="1"/>
</dbReference>
<dbReference type="InterPro" id="IPR003594">
    <property type="entry name" value="HATPase_dom"/>
</dbReference>
<dbReference type="GO" id="GO:0008983">
    <property type="term" value="F:protein-glutamate O-methyltransferase activity"/>
    <property type="evidence" value="ECO:0007669"/>
    <property type="project" value="UniProtKB-EC"/>
</dbReference>
<dbReference type="Pfam" id="PF13596">
    <property type="entry name" value="PAS_10"/>
    <property type="match status" value="1"/>
</dbReference>
<dbReference type="Gene3D" id="3.30.565.10">
    <property type="entry name" value="Histidine kinase-like ATPase, C-terminal domain"/>
    <property type="match status" value="1"/>
</dbReference>
<dbReference type="PANTHER" id="PTHR24422">
    <property type="entry name" value="CHEMOTAXIS PROTEIN METHYLTRANSFERASE"/>
    <property type="match status" value="1"/>
</dbReference>
<accession>A0ABZ0SDP0</accession>
<feature type="coiled-coil region" evidence="1">
    <location>
        <begin position="496"/>
        <end position="583"/>
    </location>
</feature>
<dbReference type="Pfam" id="PF02518">
    <property type="entry name" value="HATPase_c"/>
    <property type="match status" value="1"/>
</dbReference>
<feature type="domain" description="CheR-type methyltransferase" evidence="4">
    <location>
        <begin position="55"/>
        <end position="317"/>
    </location>
</feature>
<dbReference type="InterPro" id="IPR050903">
    <property type="entry name" value="Bact_Chemotaxis_MeTrfase"/>
</dbReference>
<dbReference type="SUPFAM" id="SSF47757">
    <property type="entry name" value="Chemotaxis receptor methyltransferase CheR, N-terminal domain"/>
    <property type="match status" value="1"/>
</dbReference>
<dbReference type="CDD" id="cd16917">
    <property type="entry name" value="HATPase_UhpB-NarQ-NarX-like"/>
    <property type="match status" value="1"/>
</dbReference>